<keyword evidence="1" id="KW-0472">Membrane</keyword>
<evidence type="ECO:0000313" key="2">
    <source>
        <dbReference type="EMBL" id="MFD1517364.1"/>
    </source>
</evidence>
<dbReference type="EMBL" id="JBHUCO010000008">
    <property type="protein sequence ID" value="MFD1517364.1"/>
    <property type="molecule type" value="Genomic_DNA"/>
</dbReference>
<proteinExistence type="predicted"/>
<evidence type="ECO:0000256" key="1">
    <source>
        <dbReference type="SAM" id="Phobius"/>
    </source>
</evidence>
<dbReference type="Proteomes" id="UP001597114">
    <property type="component" value="Unassembled WGS sequence"/>
</dbReference>
<comment type="caution">
    <text evidence="2">The sequence shown here is derived from an EMBL/GenBank/DDBJ whole genome shotgun (WGS) entry which is preliminary data.</text>
</comment>
<protein>
    <recommendedName>
        <fullName evidence="4">DUF4115 domain-containing protein</fullName>
    </recommendedName>
</protein>
<dbReference type="RefSeq" id="WP_344722716.1">
    <property type="nucleotide sequence ID" value="NZ_BAAAUS010000013.1"/>
</dbReference>
<accession>A0ABW4ETW2</accession>
<evidence type="ECO:0008006" key="4">
    <source>
        <dbReference type="Google" id="ProtNLM"/>
    </source>
</evidence>
<keyword evidence="1" id="KW-1133">Transmembrane helix</keyword>
<organism evidence="2 3">
    <name type="scientific">Pseudonocardia yunnanensis</name>
    <dbReference type="NCBI Taxonomy" id="58107"/>
    <lineage>
        <taxon>Bacteria</taxon>
        <taxon>Bacillati</taxon>
        <taxon>Actinomycetota</taxon>
        <taxon>Actinomycetes</taxon>
        <taxon>Pseudonocardiales</taxon>
        <taxon>Pseudonocardiaceae</taxon>
        <taxon>Pseudonocardia</taxon>
    </lineage>
</organism>
<keyword evidence="3" id="KW-1185">Reference proteome</keyword>
<feature type="transmembrane region" description="Helical" evidence="1">
    <location>
        <begin position="12"/>
        <end position="31"/>
    </location>
</feature>
<reference evidence="3" key="1">
    <citation type="journal article" date="2019" name="Int. J. Syst. Evol. Microbiol.">
        <title>The Global Catalogue of Microorganisms (GCM) 10K type strain sequencing project: providing services to taxonomists for standard genome sequencing and annotation.</title>
        <authorList>
            <consortium name="The Broad Institute Genomics Platform"/>
            <consortium name="The Broad Institute Genome Sequencing Center for Infectious Disease"/>
            <person name="Wu L."/>
            <person name="Ma J."/>
        </authorList>
    </citation>
    <scope>NUCLEOTIDE SEQUENCE [LARGE SCALE GENOMIC DNA]</scope>
    <source>
        <strain evidence="3">CCM 7043</strain>
    </source>
</reference>
<keyword evidence="1" id="KW-0812">Transmembrane</keyword>
<gene>
    <name evidence="2" type="ORF">ACFSJD_07700</name>
</gene>
<name>A0ABW4ETW2_9PSEU</name>
<evidence type="ECO:0000313" key="3">
    <source>
        <dbReference type="Proteomes" id="UP001597114"/>
    </source>
</evidence>
<sequence>MASARRTRPWGWWIGGGGALVIVLVIAILAVTTNRPSAAGASSASKMDTNAALLATTAGEANGAPVDGVEANSTEQLVFHIHAHLQIYGNGQQKLVPYGVGIVPPYQLEPSQNGPFVDAGSAIYWLHTHDETGVIHVESPVQRTFTLGDFFDIWHQPLRPNQVGSLTGPVTAFVNGKQVNGDPRTLPLGAHDVIQLDVGGPVVPPQPYTFPAGL</sequence>